<feature type="compositionally biased region" description="Basic and acidic residues" evidence="1">
    <location>
        <begin position="1"/>
        <end position="23"/>
    </location>
</feature>
<reference evidence="2 3" key="1">
    <citation type="journal article" date="2017" name="Gigascience">
        <title>Genome sequence of the small brown planthopper, Laodelphax striatellus.</title>
        <authorList>
            <person name="Zhu J."/>
            <person name="Jiang F."/>
            <person name="Wang X."/>
            <person name="Yang P."/>
            <person name="Bao Y."/>
            <person name="Zhao W."/>
            <person name="Wang W."/>
            <person name="Lu H."/>
            <person name="Wang Q."/>
            <person name="Cui N."/>
            <person name="Li J."/>
            <person name="Chen X."/>
            <person name="Luo L."/>
            <person name="Yu J."/>
            <person name="Kang L."/>
            <person name="Cui F."/>
        </authorList>
    </citation>
    <scope>NUCLEOTIDE SEQUENCE [LARGE SCALE GENOMIC DNA]</scope>
    <source>
        <strain evidence="2">Lst14</strain>
    </source>
</reference>
<dbReference type="InParanoid" id="A0A482XDF3"/>
<evidence type="ECO:0000256" key="1">
    <source>
        <dbReference type="SAM" id="MobiDB-lite"/>
    </source>
</evidence>
<gene>
    <name evidence="2" type="ORF">LSTR_LSTR004240</name>
</gene>
<accession>A0A482XDF3</accession>
<name>A0A482XDF3_LAOST</name>
<keyword evidence="3" id="KW-1185">Reference proteome</keyword>
<comment type="caution">
    <text evidence="2">The sequence shown here is derived from an EMBL/GenBank/DDBJ whole genome shotgun (WGS) entry which is preliminary data.</text>
</comment>
<dbReference type="EMBL" id="QKKF02012238">
    <property type="protein sequence ID" value="RZF43727.1"/>
    <property type="molecule type" value="Genomic_DNA"/>
</dbReference>
<feature type="compositionally biased region" description="Low complexity" evidence="1">
    <location>
        <begin position="27"/>
        <end position="42"/>
    </location>
</feature>
<evidence type="ECO:0000313" key="2">
    <source>
        <dbReference type="EMBL" id="RZF43727.1"/>
    </source>
</evidence>
<organism evidence="2 3">
    <name type="scientific">Laodelphax striatellus</name>
    <name type="common">Small brown planthopper</name>
    <name type="synonym">Delphax striatella</name>
    <dbReference type="NCBI Taxonomy" id="195883"/>
    <lineage>
        <taxon>Eukaryota</taxon>
        <taxon>Metazoa</taxon>
        <taxon>Ecdysozoa</taxon>
        <taxon>Arthropoda</taxon>
        <taxon>Hexapoda</taxon>
        <taxon>Insecta</taxon>
        <taxon>Pterygota</taxon>
        <taxon>Neoptera</taxon>
        <taxon>Paraneoptera</taxon>
        <taxon>Hemiptera</taxon>
        <taxon>Auchenorrhyncha</taxon>
        <taxon>Fulgoroidea</taxon>
        <taxon>Delphacidae</taxon>
        <taxon>Criomorphinae</taxon>
        <taxon>Laodelphax</taxon>
    </lineage>
</organism>
<proteinExistence type="predicted"/>
<dbReference type="AlphaFoldDB" id="A0A482XDF3"/>
<feature type="region of interest" description="Disordered" evidence="1">
    <location>
        <begin position="1"/>
        <end position="64"/>
    </location>
</feature>
<sequence>MIDEQSRPEETLKSAERIQDGRQEVGTQSQHTSSSEESTDSTQLDKKTARQRYRPPKSNHFESQRWQPCVCSWHACPKLAGSPAIGQERRGKLGLQWCGFQPLDSASMRQFACTLTN</sequence>
<protein>
    <submittedName>
        <fullName evidence="2">Uncharacterized protein</fullName>
    </submittedName>
</protein>
<dbReference type="Proteomes" id="UP000291343">
    <property type="component" value="Unassembled WGS sequence"/>
</dbReference>
<evidence type="ECO:0000313" key="3">
    <source>
        <dbReference type="Proteomes" id="UP000291343"/>
    </source>
</evidence>